<organism evidence="1 2">
    <name type="scientific">Streptosporangium amethystogenes subsp. fukuiense</name>
    <dbReference type="NCBI Taxonomy" id="698418"/>
    <lineage>
        <taxon>Bacteria</taxon>
        <taxon>Bacillati</taxon>
        <taxon>Actinomycetota</taxon>
        <taxon>Actinomycetes</taxon>
        <taxon>Streptosporangiales</taxon>
        <taxon>Streptosporangiaceae</taxon>
        <taxon>Streptosporangium</taxon>
    </lineage>
</organism>
<protein>
    <submittedName>
        <fullName evidence="1">Uncharacterized protein</fullName>
    </submittedName>
</protein>
<reference evidence="2" key="1">
    <citation type="journal article" date="2019" name="Int. J. Syst. Evol. Microbiol.">
        <title>The Global Catalogue of Microorganisms (GCM) 10K type strain sequencing project: providing services to taxonomists for standard genome sequencing and annotation.</title>
        <authorList>
            <consortium name="The Broad Institute Genomics Platform"/>
            <consortium name="The Broad Institute Genome Sequencing Center for Infectious Disease"/>
            <person name="Wu L."/>
            <person name="Ma J."/>
        </authorList>
    </citation>
    <scope>NUCLEOTIDE SEQUENCE [LARGE SCALE GENOMIC DNA]</scope>
    <source>
        <strain evidence="2">JCM 10083</strain>
    </source>
</reference>
<accession>A0ABW2TB68</accession>
<gene>
    <name evidence="1" type="ORF">ACFQVD_32025</name>
</gene>
<dbReference type="EMBL" id="JBHTEE010000001">
    <property type="protein sequence ID" value="MFC7604746.1"/>
    <property type="molecule type" value="Genomic_DNA"/>
</dbReference>
<name>A0ABW2TB68_9ACTN</name>
<dbReference type="Proteomes" id="UP001596514">
    <property type="component" value="Unassembled WGS sequence"/>
</dbReference>
<evidence type="ECO:0000313" key="2">
    <source>
        <dbReference type="Proteomes" id="UP001596514"/>
    </source>
</evidence>
<sequence>MTPHPDLLRVLGEVRVLLAQPDNDFAWSSWKNADAALAEIDAAIARIDAGSRIPPGLVTLFAPTGRLQEVASSSGWDDAFLALADRFDAALE</sequence>
<keyword evidence="2" id="KW-1185">Reference proteome</keyword>
<proteinExistence type="predicted"/>
<comment type="caution">
    <text evidence="1">The sequence shown here is derived from an EMBL/GenBank/DDBJ whole genome shotgun (WGS) entry which is preliminary data.</text>
</comment>
<dbReference type="RefSeq" id="WP_343970273.1">
    <property type="nucleotide sequence ID" value="NZ_BAAAGK010000087.1"/>
</dbReference>
<evidence type="ECO:0000313" key="1">
    <source>
        <dbReference type="EMBL" id="MFC7604746.1"/>
    </source>
</evidence>